<feature type="region of interest" description="Disordered" evidence="2">
    <location>
        <begin position="811"/>
        <end position="831"/>
    </location>
</feature>
<keyword evidence="3" id="KW-1133">Transmembrane helix</keyword>
<dbReference type="EMBL" id="LN714484">
    <property type="protein sequence ID" value="CEL68162.1"/>
    <property type="molecule type" value="Genomic_DNA"/>
</dbReference>
<evidence type="ECO:0000256" key="3">
    <source>
        <dbReference type="SAM" id="Phobius"/>
    </source>
</evidence>
<keyword evidence="3" id="KW-0812">Transmembrane</keyword>
<feature type="region of interest" description="Disordered" evidence="2">
    <location>
        <begin position="292"/>
        <end position="368"/>
    </location>
</feature>
<feature type="compositionally biased region" description="Low complexity" evidence="2">
    <location>
        <begin position="1322"/>
        <end position="1338"/>
    </location>
</feature>
<evidence type="ECO:0000256" key="1">
    <source>
        <dbReference type="SAM" id="Coils"/>
    </source>
</evidence>
<feature type="compositionally biased region" description="Basic and acidic residues" evidence="2">
    <location>
        <begin position="227"/>
        <end position="242"/>
    </location>
</feature>
<feature type="compositionally biased region" description="Polar residues" evidence="2">
    <location>
        <begin position="211"/>
        <end position="220"/>
    </location>
</feature>
<feature type="coiled-coil region" evidence="1">
    <location>
        <begin position="1018"/>
        <end position="1104"/>
    </location>
</feature>
<organism evidence="4">
    <name type="scientific">Neospora caninum (strain Liverpool)</name>
    <dbReference type="NCBI Taxonomy" id="572307"/>
    <lineage>
        <taxon>Eukaryota</taxon>
        <taxon>Sar</taxon>
        <taxon>Alveolata</taxon>
        <taxon>Apicomplexa</taxon>
        <taxon>Conoidasida</taxon>
        <taxon>Coccidia</taxon>
        <taxon>Eucoccidiorida</taxon>
        <taxon>Eimeriorina</taxon>
        <taxon>Sarcocystidae</taxon>
        <taxon>Neospora</taxon>
    </lineage>
</organism>
<gene>
    <name evidence="4" type="ORF">BN1204_039350</name>
</gene>
<feature type="region of interest" description="Disordered" evidence="2">
    <location>
        <begin position="444"/>
        <end position="532"/>
    </location>
</feature>
<feature type="compositionally biased region" description="Basic and acidic residues" evidence="2">
    <location>
        <begin position="508"/>
        <end position="520"/>
    </location>
</feature>
<feature type="region of interest" description="Disordered" evidence="2">
    <location>
        <begin position="1"/>
        <end position="21"/>
    </location>
</feature>
<feature type="compositionally biased region" description="Basic and acidic residues" evidence="2">
    <location>
        <begin position="167"/>
        <end position="204"/>
    </location>
</feature>
<feature type="compositionally biased region" description="Acidic residues" evidence="2">
    <location>
        <begin position="692"/>
        <end position="703"/>
    </location>
</feature>
<feature type="region of interest" description="Disordered" evidence="2">
    <location>
        <begin position="692"/>
        <end position="714"/>
    </location>
</feature>
<accession>A0A0F7UJ66</accession>
<feature type="region of interest" description="Disordered" evidence="2">
    <location>
        <begin position="843"/>
        <end position="890"/>
    </location>
</feature>
<evidence type="ECO:0008006" key="5">
    <source>
        <dbReference type="Google" id="ProtNLM"/>
    </source>
</evidence>
<feature type="compositionally biased region" description="Basic and acidic residues" evidence="2">
    <location>
        <begin position="874"/>
        <end position="890"/>
    </location>
</feature>
<reference evidence="4" key="1">
    <citation type="journal article" date="2015" name="PLoS ONE">
        <title>Comprehensive Evaluation of Toxoplasma gondii VEG and Neospora caninum LIV Genomes with Tachyzoite Stage Transcriptome and Proteome Defines Novel Transcript Features.</title>
        <authorList>
            <person name="Ramaprasad A."/>
            <person name="Mourier T."/>
            <person name="Naeem R."/>
            <person name="Malas T.B."/>
            <person name="Moussa E."/>
            <person name="Panigrahi A."/>
            <person name="Vermont S.J."/>
            <person name="Otto T.D."/>
            <person name="Wastling J."/>
            <person name="Pain A."/>
        </authorList>
    </citation>
    <scope>NUCLEOTIDE SEQUENCE</scope>
    <source>
        <strain evidence="4">Liverpool</strain>
    </source>
</reference>
<proteinExistence type="predicted"/>
<feature type="compositionally biased region" description="Low complexity" evidence="2">
    <location>
        <begin position="83"/>
        <end position="99"/>
    </location>
</feature>
<feature type="region of interest" description="Disordered" evidence="2">
    <location>
        <begin position="1138"/>
        <end position="1186"/>
    </location>
</feature>
<feature type="region of interest" description="Disordered" evidence="2">
    <location>
        <begin position="1322"/>
        <end position="1353"/>
    </location>
</feature>
<feature type="transmembrane region" description="Helical" evidence="3">
    <location>
        <begin position="1509"/>
        <end position="1531"/>
    </location>
</feature>
<protein>
    <recommendedName>
        <fullName evidence="5">Transmembrane protein</fullName>
    </recommendedName>
</protein>
<feature type="region of interest" description="Disordered" evidence="2">
    <location>
        <begin position="1376"/>
        <end position="1396"/>
    </location>
</feature>
<keyword evidence="3" id="KW-0472">Membrane</keyword>
<keyword evidence="1" id="KW-0175">Coiled coil</keyword>
<feature type="region of interest" description="Disordered" evidence="2">
    <location>
        <begin position="81"/>
        <end position="260"/>
    </location>
</feature>
<sequence>MTTSQGIRALSPSDLEANTSSERLPVSCRVISTSVEGEGTGRRKGESYRVCVPNFSTNILMRDAQVRTGRVSDARSYCSTTVSTSASYARSGASSSPSSPECEGQIPRFSESPYPRQTTRKTGHADRANFSSEGENREEGEGAGRLSLNGVERSVPVVNGALPEPGNEERGDEDTARKAGEGSAEDGAKGKAGFRRDAKRDVKVGPKANESGWTNAQNVPEMSLGSERGDAAGEAWRRKASGEGEENGGGKAAGSVDSPRWKALKTPAIVAALPEPTGAGRALFCSVLERRMGSRHRRDPTYPRDCLGPVPRPAPASCPSPRLSLLAHLSSPRRLEANGSLSPRKPSPVSQNEKRSSPNVAARLGGKRSRHAAPLDALSIADISGAIASSLAACEFAEQTSRASAAVLERARPLLCHPSSPSPRVAEGLHARERLRVWAALAEGTGEGERQRLRSQGGEAEIGAAGQGAPGARENGGDLLDSDGLGGAGVGARTGDPEATAGTGVETPRGETGHERENEGVHGACGGLPDPTEEVCVHPKETSEVENETEVTVPCAGRERLSACRGVSLRGTINSGRDERGDSSPRLWETSPTQTVFSSVGMAPPSSPSRFFSSLSRRATTPLCLYTAALPSAFLHGQRMSATFWISEALVGATRRDRGDRPAEEQEQERLAEEWLAPGLRDLAEVLWEELNTTDDETDETDQQDGPKVDWEEDPAGVLASSRSLTNAVDDRISVVRSRSGRRRLAESATCRVKTSRPLRKGQKGQHPRVYIQTLAEGLDSLEDLVHHSKLMAFKFLHAYLVSNPLPAVPAPAQPRPGGRGTLQQADGSGVCSALPLSGRTSDALARLPSSRWPTRSRAEGGPQPRASRGGMFDQKRRGSEADPECERATDAMADSAYAFRDPALPTLLSGPGPKAWGTDWQEGQETVAHVKRGNEEEGHADDRSSRTTDILASNWARAYGRKDQETWPFPRQMEREANEGADEERDPDNAGGARTGFALQTMADFYLSVAYLLGQLLKREREEKDFYKTEVALVRERLRDVEARAVEAAAEAQKQLEEEENQAKQLTEQLAKQVCYLLASADLRRAVEEREALRRTLHDEQRKLRLHHEAEVDMLNKQYASLLRDYQKRGHQLDRLQAQARERSRHAHSAERETSHPLPALAGGSTARDAAVPGGGGPPDVSQKYVGTRHVQDNGEMISEVDGRFASLASLEVGVSRQQNNVFGVSTVRPRRRTFCCGADASSQKGWTVWRPAATQRVSASGASVVHSQELKPQFLSHMESGGGAFAWKRRDSVSSRRMLLIAAATEGIGTLSRRGRFSSLGAPAATASARGASGESTGDERETDGLGSTYPGDWHSFRNGWNLWQEADAFTAGEQETRTPCKQPYVGESGRGGIRPRKQCSLEEELLAAVSVNQWQDSTPLPRISQCRSERSESRAELLDADASLNTPLVDAPLVDAAKPSDRVDASKDGHTGNPALEDGVFDNCGVLTRYRHEGLELVAVQRTRGLFAGALYGIFAFLLLLLVDHIFLGGCLSSAALRCGEWGLLLLLSGTQEMQRLVRQRDQVERYTMPLLWGGETLLLSLLALVRACAAPGDDAAVVSYTEMFSNQFYTASAGQQVPPSDVVPYAGFGGQYCLRETLMEHPSGQTQPVQP</sequence>
<evidence type="ECO:0000313" key="4">
    <source>
        <dbReference type="EMBL" id="CEL68162.1"/>
    </source>
</evidence>
<evidence type="ECO:0000256" key="2">
    <source>
        <dbReference type="SAM" id="MobiDB-lite"/>
    </source>
</evidence>
<name>A0A0F7UJ66_NEOCL</name>